<gene>
    <name evidence="1" type="ORF">HAHE_22290</name>
</gene>
<name>A0ABM7RMD8_9BACT</name>
<evidence type="ECO:0000313" key="2">
    <source>
        <dbReference type="Proteomes" id="UP001374893"/>
    </source>
</evidence>
<reference evidence="1 2" key="1">
    <citation type="submission" date="2021-06" db="EMBL/GenBank/DDBJ databases">
        <title>Complete genome of Haloferula helveola possessing various polysaccharide degrading enzymes.</title>
        <authorList>
            <person name="Takami H."/>
            <person name="Huang C."/>
            <person name="Hamasaki K."/>
        </authorList>
    </citation>
    <scope>NUCLEOTIDE SEQUENCE [LARGE SCALE GENOMIC DNA]</scope>
    <source>
        <strain evidence="1 2">CN-1</strain>
    </source>
</reference>
<organism evidence="1 2">
    <name type="scientific">Haloferula helveola</name>
    <dbReference type="NCBI Taxonomy" id="490095"/>
    <lineage>
        <taxon>Bacteria</taxon>
        <taxon>Pseudomonadati</taxon>
        <taxon>Verrucomicrobiota</taxon>
        <taxon>Verrucomicrobiia</taxon>
        <taxon>Verrucomicrobiales</taxon>
        <taxon>Verrucomicrobiaceae</taxon>
        <taxon>Haloferula</taxon>
    </lineage>
</organism>
<accession>A0ABM7RMD8</accession>
<dbReference type="RefSeq" id="WP_338684458.1">
    <property type="nucleotide sequence ID" value="NZ_AP024702.1"/>
</dbReference>
<dbReference type="EMBL" id="AP024702">
    <property type="protein sequence ID" value="BCX48321.1"/>
    <property type="molecule type" value="Genomic_DNA"/>
</dbReference>
<keyword evidence="2" id="KW-1185">Reference proteome</keyword>
<proteinExistence type="predicted"/>
<sequence length="297" mass="34501">MKSSAITLVHKAAMEIAVPAVHSFARHFADRYRLDIHTDGSPDESDELRLLTAAEGMEARIVRPVDREAILEERLRDYPRTRALLDGVGYNAKLELPMVVEPPYFYFDSDIVWLRPVSNLEPEDAPNAFSTESWTWYNGVAHDGEWIRERVPRRVNSGFHFLGEPFPFERMEDMLERGLFDPTRRYNTDQEIMAFLYPKMVLYHPEDLKRSRRSVRYDIANDAAAALHFPGGMWRDHLDQMSELASQAGRGPVEVRWEKPVPLSRAELWRMRLQVKVSDSPLLGRVIHFLRKLLRDG</sequence>
<protein>
    <submittedName>
        <fullName evidence="1">Glycosyltransferase family 2</fullName>
    </submittedName>
</protein>
<dbReference type="Proteomes" id="UP001374893">
    <property type="component" value="Chromosome"/>
</dbReference>
<evidence type="ECO:0000313" key="1">
    <source>
        <dbReference type="EMBL" id="BCX48321.1"/>
    </source>
</evidence>